<proteinExistence type="predicted"/>
<dbReference type="Proteomes" id="UP000314294">
    <property type="component" value="Unassembled WGS sequence"/>
</dbReference>
<accession>A0A4Z2HPA0</accession>
<comment type="caution">
    <text evidence="2">The sequence shown here is derived from an EMBL/GenBank/DDBJ whole genome shotgun (WGS) entry which is preliminary data.</text>
</comment>
<evidence type="ECO:0000313" key="2">
    <source>
        <dbReference type="EMBL" id="TNN67669.1"/>
    </source>
</evidence>
<reference evidence="2 3" key="1">
    <citation type="submission" date="2019-03" db="EMBL/GenBank/DDBJ databases">
        <title>First draft genome of Liparis tanakae, snailfish: a comprehensive survey of snailfish specific genes.</title>
        <authorList>
            <person name="Kim W."/>
            <person name="Song I."/>
            <person name="Jeong J.-H."/>
            <person name="Kim D."/>
            <person name="Kim S."/>
            <person name="Ryu S."/>
            <person name="Song J.Y."/>
            <person name="Lee S.K."/>
        </authorList>
    </citation>
    <scope>NUCLEOTIDE SEQUENCE [LARGE SCALE GENOMIC DNA]</scope>
    <source>
        <tissue evidence="2">Muscle</tissue>
    </source>
</reference>
<sequence length="116" mass="12448">MEALWREGTTRGHGAVWKDGGLFISLERLHLPPFAAHNTHRHETVGSSIPAGSKERLAAACVGVVTEPSSHPESENSEPSMLFHDGRPVMESVRSDKSGFLSGLRGGIVSSVPFCN</sequence>
<name>A0A4Z2HPA0_9TELE</name>
<gene>
    <name evidence="2" type="ORF">EYF80_022133</name>
</gene>
<evidence type="ECO:0000256" key="1">
    <source>
        <dbReference type="SAM" id="MobiDB-lite"/>
    </source>
</evidence>
<dbReference type="EMBL" id="SRLO01000200">
    <property type="protein sequence ID" value="TNN67669.1"/>
    <property type="molecule type" value="Genomic_DNA"/>
</dbReference>
<feature type="region of interest" description="Disordered" evidence="1">
    <location>
        <begin position="67"/>
        <end position="88"/>
    </location>
</feature>
<organism evidence="2 3">
    <name type="scientific">Liparis tanakae</name>
    <name type="common">Tanaka's snailfish</name>
    <dbReference type="NCBI Taxonomy" id="230148"/>
    <lineage>
        <taxon>Eukaryota</taxon>
        <taxon>Metazoa</taxon>
        <taxon>Chordata</taxon>
        <taxon>Craniata</taxon>
        <taxon>Vertebrata</taxon>
        <taxon>Euteleostomi</taxon>
        <taxon>Actinopterygii</taxon>
        <taxon>Neopterygii</taxon>
        <taxon>Teleostei</taxon>
        <taxon>Neoteleostei</taxon>
        <taxon>Acanthomorphata</taxon>
        <taxon>Eupercaria</taxon>
        <taxon>Perciformes</taxon>
        <taxon>Cottioidei</taxon>
        <taxon>Cottales</taxon>
        <taxon>Liparidae</taxon>
        <taxon>Liparis</taxon>
    </lineage>
</organism>
<keyword evidence="3" id="KW-1185">Reference proteome</keyword>
<protein>
    <submittedName>
        <fullName evidence="2">Uncharacterized protein</fullName>
    </submittedName>
</protein>
<evidence type="ECO:0000313" key="3">
    <source>
        <dbReference type="Proteomes" id="UP000314294"/>
    </source>
</evidence>
<dbReference type="AlphaFoldDB" id="A0A4Z2HPA0"/>